<dbReference type="Pfam" id="PF24419">
    <property type="entry name" value="Cupin_NOL9"/>
    <property type="match status" value="1"/>
</dbReference>
<evidence type="ECO:0000313" key="12">
    <source>
        <dbReference type="EMBL" id="KAF9070394.1"/>
    </source>
</evidence>
<dbReference type="InterPro" id="IPR032319">
    <property type="entry name" value="CLP1_P"/>
</dbReference>
<feature type="compositionally biased region" description="Low complexity" evidence="9">
    <location>
        <begin position="60"/>
        <end position="76"/>
    </location>
</feature>
<dbReference type="GO" id="GO:0000448">
    <property type="term" value="P:cleavage in ITS2 between 5.8S rRNA and LSU-rRNA of tricistronic rRNA transcript (SSU-rRNA, 5.8S rRNA, LSU-rRNA)"/>
    <property type="evidence" value="ECO:0007669"/>
    <property type="project" value="TreeGrafter"/>
</dbReference>
<feature type="region of interest" description="Disordered" evidence="9">
    <location>
        <begin position="1"/>
        <end position="108"/>
    </location>
</feature>
<dbReference type="InterPro" id="IPR027417">
    <property type="entry name" value="P-loop_NTPase"/>
</dbReference>
<dbReference type="OrthoDB" id="2405412at2759"/>
<evidence type="ECO:0000259" key="11">
    <source>
        <dbReference type="Pfam" id="PF24419"/>
    </source>
</evidence>
<keyword evidence="5" id="KW-0547">Nucleotide-binding</keyword>
<dbReference type="AlphaFoldDB" id="A0A9P5PQN4"/>
<dbReference type="Pfam" id="PF16575">
    <property type="entry name" value="CLP1_P"/>
    <property type="match status" value="1"/>
</dbReference>
<dbReference type="GO" id="GO:0051731">
    <property type="term" value="F:polynucleotide 5'-hydroxyl-kinase activity"/>
    <property type="evidence" value="ECO:0007669"/>
    <property type="project" value="InterPro"/>
</dbReference>
<dbReference type="GO" id="GO:0005634">
    <property type="term" value="C:nucleus"/>
    <property type="evidence" value="ECO:0007669"/>
    <property type="project" value="TreeGrafter"/>
</dbReference>
<feature type="domain" description="Clp1 P-loop" evidence="10">
    <location>
        <begin position="401"/>
        <end position="539"/>
    </location>
</feature>
<evidence type="ECO:0000259" key="10">
    <source>
        <dbReference type="Pfam" id="PF16575"/>
    </source>
</evidence>
<evidence type="ECO:0000256" key="5">
    <source>
        <dbReference type="ARBA" id="ARBA00022741"/>
    </source>
</evidence>
<feature type="domain" description="NOL9 N-terminal" evidence="11">
    <location>
        <begin position="211"/>
        <end position="281"/>
    </location>
</feature>
<dbReference type="InterPro" id="IPR057573">
    <property type="entry name" value="NOL9_N"/>
</dbReference>
<evidence type="ECO:0000256" key="7">
    <source>
        <dbReference type="ARBA" id="ARBA00022840"/>
    </source>
</evidence>
<evidence type="ECO:0000256" key="4">
    <source>
        <dbReference type="ARBA" id="ARBA00022679"/>
    </source>
</evidence>
<comment type="similarity">
    <text evidence="1">Belongs to the Clp1 family. NOL9/GRC3 subfamily.</text>
</comment>
<name>A0A9P5PQN4_9AGAR</name>
<dbReference type="Proteomes" id="UP000772434">
    <property type="component" value="Unassembled WGS sequence"/>
</dbReference>
<evidence type="ECO:0000256" key="9">
    <source>
        <dbReference type="SAM" id="MobiDB-lite"/>
    </source>
</evidence>
<keyword evidence="4" id="KW-0808">Transferase</keyword>
<feature type="compositionally biased region" description="Basic residues" evidence="9">
    <location>
        <begin position="77"/>
        <end position="95"/>
    </location>
</feature>
<keyword evidence="13" id="KW-1185">Reference proteome</keyword>
<protein>
    <recommendedName>
        <fullName evidence="3">Polynucleotide 5'-hydroxyl-kinase GRC3</fullName>
    </recommendedName>
    <alternativeName>
        <fullName evidence="8">Polynucleotide 5'-hydroxyl-kinase NOL9</fullName>
    </alternativeName>
    <alternativeName>
        <fullName evidence="2">Polynucleotide 5'-hydroxyl-kinase grc3</fullName>
    </alternativeName>
</protein>
<dbReference type="EMBL" id="JADNRY010000041">
    <property type="protein sequence ID" value="KAF9070394.1"/>
    <property type="molecule type" value="Genomic_DNA"/>
</dbReference>
<organism evidence="12 13">
    <name type="scientific">Rhodocollybia butyracea</name>
    <dbReference type="NCBI Taxonomy" id="206335"/>
    <lineage>
        <taxon>Eukaryota</taxon>
        <taxon>Fungi</taxon>
        <taxon>Dikarya</taxon>
        <taxon>Basidiomycota</taxon>
        <taxon>Agaricomycotina</taxon>
        <taxon>Agaricomycetes</taxon>
        <taxon>Agaricomycetidae</taxon>
        <taxon>Agaricales</taxon>
        <taxon>Marasmiineae</taxon>
        <taxon>Omphalotaceae</taxon>
        <taxon>Rhodocollybia</taxon>
    </lineage>
</organism>
<comment type="caution">
    <text evidence="12">The sequence shown here is derived from an EMBL/GenBank/DDBJ whole genome shotgun (WGS) entry which is preliminary data.</text>
</comment>
<sequence>MLSAIAARKAAANTGSNSSPSAIPVASILPLTDSSPSNTPKLALNSKRKRSQATLFELNSSQSSPSGTPSQSVSASLKKKQKKNVGSKRPFRKQQPRYFDPQQEPEADGFGIEDVITLGQDEDSDIEVDEGVERGMEDLVDSPSNEKKKSKRSYSPSRPIQLDDSSEEGEGEKPQPTTYKEETRPLTTFVPVQGQNLFHLTAEEVSFVSVSSSSAATLIALNPSETLTLLGTYRLSVICGSVQVAGAVLRGPSAKEHSVFAPRSSPLPFIRPLSSAPATGLPPNIQSMIPHNSTVLLLQELHTGVEGLGKVCRTFEGVFASHPKDVTNRGETNEFGDVLKLKGVRIVSQQSKYLSSLSMPSSWEHALNEVHSAPAENHDIEMEAEDEESIRLPPNIYMVKGPKKVGKSSFARILVNRLLTKYSHVAFLECDPGQSEFTPGGLVALNIVHDPLFGPPFTHPTIPVRAHFIGAFSPKTSPGHYIEAVRDLVAYWSGELGFGVSMSKESTGNRSHTIPLVVNTMGWAKGLGADLTKRIQDILMDSLSSLSLESLLAFGSGSESNLKSEMNLYEFDNDIPSGGRPTPGSYPSFFTHVQGVHPSFPPSSNPLPQLHRHQMEPAPGTYLPALTPSIIALGSFSAADHRALNILSYFHAVFPSLSIPAPVHTAARATQWETSLPLLARPPYQVDVNEAVDKVILLPGTADDEVVESEIERVLGGALVALVQCEPGTLDLGVVHVSDTSLKTKTKIPYSPSSLSTPSYLSPGTSSALGLAIIRSLVLGGSHVQILTPLPPSLCSATRVLLKGEMELPIWGLIDFRNLGQSGRGRDGDRDAEKESDMPFLQWDKGVGLGAVKRRVRRNLMRKGQGV</sequence>
<dbReference type="GO" id="GO:0005524">
    <property type="term" value="F:ATP binding"/>
    <property type="evidence" value="ECO:0007669"/>
    <property type="project" value="UniProtKB-KW"/>
</dbReference>
<keyword evidence="6" id="KW-0418">Kinase</keyword>
<evidence type="ECO:0000256" key="2">
    <source>
        <dbReference type="ARBA" id="ARBA00018706"/>
    </source>
</evidence>
<evidence type="ECO:0000256" key="8">
    <source>
        <dbReference type="ARBA" id="ARBA00071212"/>
    </source>
</evidence>
<dbReference type="PANTHER" id="PTHR12755">
    <property type="entry name" value="CLEAVAGE/POLYADENYLATION FACTOR IA SUBUNIT CLP1P"/>
    <property type="match status" value="1"/>
</dbReference>
<proteinExistence type="inferred from homology"/>
<reference evidence="12" key="1">
    <citation type="submission" date="2020-11" db="EMBL/GenBank/DDBJ databases">
        <authorList>
            <consortium name="DOE Joint Genome Institute"/>
            <person name="Ahrendt S."/>
            <person name="Riley R."/>
            <person name="Andreopoulos W."/>
            <person name="Labutti K."/>
            <person name="Pangilinan J."/>
            <person name="Ruiz-Duenas F.J."/>
            <person name="Barrasa J.M."/>
            <person name="Sanchez-Garcia M."/>
            <person name="Camarero S."/>
            <person name="Miyauchi S."/>
            <person name="Serrano A."/>
            <person name="Linde D."/>
            <person name="Babiker R."/>
            <person name="Drula E."/>
            <person name="Ayuso-Fernandez I."/>
            <person name="Pacheco R."/>
            <person name="Padilla G."/>
            <person name="Ferreira P."/>
            <person name="Barriuso J."/>
            <person name="Kellner H."/>
            <person name="Castanera R."/>
            <person name="Alfaro M."/>
            <person name="Ramirez L."/>
            <person name="Pisabarro A.G."/>
            <person name="Kuo A."/>
            <person name="Tritt A."/>
            <person name="Lipzen A."/>
            <person name="He G."/>
            <person name="Yan M."/>
            <person name="Ng V."/>
            <person name="Cullen D."/>
            <person name="Martin F."/>
            <person name="Rosso M.-N."/>
            <person name="Henrissat B."/>
            <person name="Hibbett D."/>
            <person name="Martinez A.T."/>
            <person name="Grigoriev I.V."/>
        </authorList>
    </citation>
    <scope>NUCLEOTIDE SEQUENCE</scope>
    <source>
        <strain evidence="12">AH 40177</strain>
    </source>
</reference>
<evidence type="ECO:0000256" key="3">
    <source>
        <dbReference type="ARBA" id="ARBA00019824"/>
    </source>
</evidence>
<dbReference type="InterPro" id="IPR045116">
    <property type="entry name" value="Clp1/Grc3"/>
</dbReference>
<gene>
    <name evidence="12" type="ORF">BDP27DRAFT_1447078</name>
</gene>
<feature type="region of interest" description="Disordered" evidence="9">
    <location>
        <begin position="134"/>
        <end position="184"/>
    </location>
</feature>
<evidence type="ECO:0000256" key="1">
    <source>
        <dbReference type="ARBA" id="ARBA00011003"/>
    </source>
</evidence>
<dbReference type="Gene3D" id="3.40.50.300">
    <property type="entry name" value="P-loop containing nucleotide triphosphate hydrolases"/>
    <property type="match status" value="1"/>
</dbReference>
<evidence type="ECO:0000313" key="13">
    <source>
        <dbReference type="Proteomes" id="UP000772434"/>
    </source>
</evidence>
<keyword evidence="7" id="KW-0067">ATP-binding</keyword>
<accession>A0A9P5PQN4</accession>
<evidence type="ECO:0000256" key="6">
    <source>
        <dbReference type="ARBA" id="ARBA00022777"/>
    </source>
</evidence>
<dbReference type="PANTHER" id="PTHR12755:SF3">
    <property type="entry name" value="POLYNUCLEOTIDE 5'-HYDROXYL-KINASE NOL9"/>
    <property type="match status" value="1"/>
</dbReference>